<dbReference type="InterPro" id="IPR041527">
    <property type="entry name" value="YhcG_N"/>
</dbReference>
<dbReference type="Gene3D" id="3.40.1350.10">
    <property type="match status" value="1"/>
</dbReference>
<dbReference type="Pfam" id="PF17761">
    <property type="entry name" value="DUF1016_N"/>
    <property type="match status" value="1"/>
</dbReference>
<dbReference type="GO" id="GO:0003676">
    <property type="term" value="F:nucleic acid binding"/>
    <property type="evidence" value="ECO:0007669"/>
    <property type="project" value="InterPro"/>
</dbReference>
<dbReference type="PANTHER" id="PTHR30547">
    <property type="entry name" value="UNCHARACTERIZED PROTEIN YHCG-RELATED"/>
    <property type="match status" value="1"/>
</dbReference>
<name>A0A317U2X1_9GAMM</name>
<accession>A0A317U2X1</accession>
<dbReference type="OrthoDB" id="9801263at2"/>
<dbReference type="InterPro" id="IPR053148">
    <property type="entry name" value="PD-DEXK-like_domain"/>
</dbReference>
<keyword evidence="6" id="KW-1185">Reference proteome</keyword>
<evidence type="ECO:0000259" key="1">
    <source>
        <dbReference type="Pfam" id="PF06250"/>
    </source>
</evidence>
<proteinExistence type="predicted"/>
<dbReference type="EMBL" id="QHJG01000030">
    <property type="protein sequence ID" value="PWY54660.1"/>
    <property type="molecule type" value="Genomic_DNA"/>
</dbReference>
<dbReference type="Pfam" id="PF06250">
    <property type="entry name" value="YhcG_C"/>
    <property type="match status" value="1"/>
</dbReference>
<sequence length="354" mass="40553">MSKEIKVQDDALRLNQDYKHFLTDIKTRLQAAQIRAALAANSELIKFYWELGTDLIEKQKNHQWGTGFLEQFSHDLREAFPEMQGFSVRNLQRMKQFATLYSDISITTQAVSQLPWGHISRLMQMVKDDTARDWYATQTIKNGWSRSILEMQIESGLYERQAVASNKTSNYHKHLPELQSDLANEILKDPYNFDFLTIQGKAHERGIENALITHIRDFLIELGQGFAFVGSQVPLTFDDQEFFVDLLFYHLELRAFVVIELKNTKFKPEHTGQLGFYLAAVDDQLRKPGDNQTIGILLCKSKNKVIAEYALRNISAPIGVSEYTLSKSIPTDLKGSLPTVEEIEAELNESAKED</sequence>
<evidence type="ECO:0000259" key="2">
    <source>
        <dbReference type="Pfam" id="PF17761"/>
    </source>
</evidence>
<dbReference type="Proteomes" id="UP000247152">
    <property type="component" value="Unassembled WGS sequence"/>
</dbReference>
<dbReference type="EMBL" id="RZGX01000023">
    <property type="protein sequence ID" value="RUR20497.1"/>
    <property type="molecule type" value="Genomic_DNA"/>
</dbReference>
<protein>
    <submittedName>
        <fullName evidence="3">DUF1016 domain-containing protein</fullName>
    </submittedName>
</protein>
<gene>
    <name evidence="3" type="ORF">DGG96_16025</name>
    <name evidence="4" type="ORF">ELY20_14660</name>
</gene>
<evidence type="ECO:0000313" key="3">
    <source>
        <dbReference type="EMBL" id="PWY54660.1"/>
    </source>
</evidence>
<reference evidence="3 5" key="1">
    <citation type="submission" date="2018-05" db="EMBL/GenBank/DDBJ databases">
        <title>Legionella qingyii sp.nov., whole genome shotgun sequence.</title>
        <authorList>
            <person name="Wu H."/>
            <person name="Zhu Q."/>
            <person name="Hu C."/>
        </authorList>
    </citation>
    <scope>NUCLEOTIDE SEQUENCE [LARGE SCALE GENOMIC DNA]</scope>
    <source>
        <strain evidence="3 5">HEB18</strain>
    </source>
</reference>
<evidence type="ECO:0000313" key="5">
    <source>
        <dbReference type="Proteomes" id="UP000247152"/>
    </source>
</evidence>
<comment type="caution">
    <text evidence="3">The sequence shown here is derived from an EMBL/GenBank/DDBJ whole genome shotgun (WGS) entry which is preliminary data.</text>
</comment>
<dbReference type="RefSeq" id="WP_110143648.1">
    <property type="nucleotide sequence ID" value="NZ_QHJG01000030.1"/>
</dbReference>
<feature type="domain" description="YhcG PDDEXK nuclease" evidence="1">
    <location>
        <begin position="185"/>
        <end position="338"/>
    </location>
</feature>
<reference evidence="4 6" key="2">
    <citation type="submission" date="2018-12" db="EMBL/GenBank/DDBJ databases">
        <title>Legionella sp,whole genome shotgun sequence.</title>
        <authorList>
            <person name="Wu H."/>
        </authorList>
    </citation>
    <scope>NUCLEOTIDE SEQUENCE [LARGE SCALE GENOMIC DNA]</scope>
    <source>
        <strain evidence="6">km489</strain>
        <strain evidence="4">Km489</strain>
    </source>
</reference>
<feature type="domain" description="YhcG N-terminal" evidence="2">
    <location>
        <begin position="24"/>
        <end position="160"/>
    </location>
</feature>
<dbReference type="AlphaFoldDB" id="A0A317U2X1"/>
<organism evidence="3 5">
    <name type="scientific">Legionella qingyii</name>
    <dbReference type="NCBI Taxonomy" id="2184757"/>
    <lineage>
        <taxon>Bacteria</taxon>
        <taxon>Pseudomonadati</taxon>
        <taxon>Pseudomonadota</taxon>
        <taxon>Gammaproteobacteria</taxon>
        <taxon>Legionellales</taxon>
        <taxon>Legionellaceae</taxon>
        <taxon>Legionella</taxon>
    </lineage>
</organism>
<dbReference type="InterPro" id="IPR009362">
    <property type="entry name" value="YhcG_C"/>
</dbReference>
<dbReference type="InterPro" id="IPR011856">
    <property type="entry name" value="tRNA_endonuc-like_dom_sf"/>
</dbReference>
<dbReference type="PANTHER" id="PTHR30547:SF5">
    <property type="entry name" value="NUCLEASE YHCG-RELATED"/>
    <property type="match status" value="1"/>
</dbReference>
<evidence type="ECO:0000313" key="4">
    <source>
        <dbReference type="EMBL" id="RUR20497.1"/>
    </source>
</evidence>
<dbReference type="Proteomes" id="UP000287374">
    <property type="component" value="Unassembled WGS sequence"/>
</dbReference>
<evidence type="ECO:0000313" key="6">
    <source>
        <dbReference type="Proteomes" id="UP000287374"/>
    </source>
</evidence>